<dbReference type="PANTHER" id="PTHR22726:SF1">
    <property type="entry name" value="METALLOENDOPEPTIDASE OMA1, MITOCHONDRIAL"/>
    <property type="match status" value="1"/>
</dbReference>
<keyword evidence="1 6" id="KW-0645">Protease</keyword>
<name>A0A225NBE3_9RHOB</name>
<keyword evidence="2" id="KW-0479">Metal-binding</keyword>
<protein>
    <submittedName>
        <fullName evidence="9">Peptidase M48</fullName>
    </submittedName>
</protein>
<dbReference type="InterPro" id="IPR001915">
    <property type="entry name" value="Peptidase_M48"/>
</dbReference>
<evidence type="ECO:0000259" key="8">
    <source>
        <dbReference type="Pfam" id="PF01435"/>
    </source>
</evidence>
<keyword evidence="4 6" id="KW-0862">Zinc</keyword>
<evidence type="ECO:0000256" key="7">
    <source>
        <dbReference type="SAM" id="SignalP"/>
    </source>
</evidence>
<dbReference type="Proteomes" id="UP000215377">
    <property type="component" value="Unassembled WGS sequence"/>
</dbReference>
<dbReference type="GO" id="GO:0051603">
    <property type="term" value="P:proteolysis involved in protein catabolic process"/>
    <property type="evidence" value="ECO:0007669"/>
    <property type="project" value="TreeGrafter"/>
</dbReference>
<evidence type="ECO:0000313" key="9">
    <source>
        <dbReference type="EMBL" id="OWU67854.1"/>
    </source>
</evidence>
<accession>A0A225NBE3</accession>
<dbReference type="OrthoDB" id="7338723at2"/>
<dbReference type="EMBL" id="AQQR01000025">
    <property type="protein sequence ID" value="OWU67854.1"/>
    <property type="molecule type" value="Genomic_DNA"/>
</dbReference>
<feature type="domain" description="Peptidase M48" evidence="8">
    <location>
        <begin position="55"/>
        <end position="231"/>
    </location>
</feature>
<evidence type="ECO:0000256" key="6">
    <source>
        <dbReference type="RuleBase" id="RU003983"/>
    </source>
</evidence>
<dbReference type="PROSITE" id="PS51257">
    <property type="entry name" value="PROKAR_LIPOPROTEIN"/>
    <property type="match status" value="1"/>
</dbReference>
<evidence type="ECO:0000256" key="3">
    <source>
        <dbReference type="ARBA" id="ARBA00022801"/>
    </source>
</evidence>
<keyword evidence="3 6" id="KW-0378">Hydrolase</keyword>
<organism evidence="9 10">
    <name type="scientific">Marinibacterium profundimaris</name>
    <dbReference type="NCBI Taxonomy" id="1679460"/>
    <lineage>
        <taxon>Bacteria</taxon>
        <taxon>Pseudomonadati</taxon>
        <taxon>Pseudomonadota</taxon>
        <taxon>Alphaproteobacteria</taxon>
        <taxon>Rhodobacterales</taxon>
        <taxon>Paracoccaceae</taxon>
        <taxon>Marinibacterium</taxon>
    </lineage>
</organism>
<proteinExistence type="inferred from homology"/>
<gene>
    <name evidence="9" type="ORF">ATO3_25230</name>
</gene>
<dbReference type="PANTHER" id="PTHR22726">
    <property type="entry name" value="METALLOENDOPEPTIDASE OMA1"/>
    <property type="match status" value="1"/>
</dbReference>
<feature type="signal peptide" evidence="7">
    <location>
        <begin position="1"/>
        <end position="19"/>
    </location>
</feature>
<dbReference type="GO" id="GO:0004222">
    <property type="term" value="F:metalloendopeptidase activity"/>
    <property type="evidence" value="ECO:0007669"/>
    <property type="project" value="InterPro"/>
</dbReference>
<keyword evidence="5 6" id="KW-0482">Metalloprotease</keyword>
<dbReference type="CDD" id="cd07324">
    <property type="entry name" value="M48C_Oma1-like"/>
    <property type="match status" value="1"/>
</dbReference>
<feature type="chain" id="PRO_5013121512" evidence="7">
    <location>
        <begin position="20"/>
        <end position="237"/>
    </location>
</feature>
<dbReference type="GO" id="GO:0016020">
    <property type="term" value="C:membrane"/>
    <property type="evidence" value="ECO:0007669"/>
    <property type="project" value="TreeGrafter"/>
</dbReference>
<keyword evidence="10" id="KW-1185">Reference proteome</keyword>
<evidence type="ECO:0000256" key="5">
    <source>
        <dbReference type="ARBA" id="ARBA00023049"/>
    </source>
</evidence>
<dbReference type="Pfam" id="PF01435">
    <property type="entry name" value="Peptidase_M48"/>
    <property type="match status" value="1"/>
</dbReference>
<comment type="caution">
    <text evidence="9">The sequence shown here is derived from an EMBL/GenBank/DDBJ whole genome shotgun (WGS) entry which is preliminary data.</text>
</comment>
<dbReference type="Gene3D" id="3.30.2010.10">
    <property type="entry name" value="Metalloproteases ('zincins'), catalytic domain"/>
    <property type="match status" value="1"/>
</dbReference>
<sequence>MRYVLILVVGLLAGCAAPPGPVVMSPSSGPGGPASGPTSGPRAIPPSFAEVVARVEPVAERVCLTETRNVNCNFEIVVKRGANETPNAYQSLTPSGQPVLTVTSTLINDMDNPDELAFVLSHEAAHHIQGHLARQEENAAAGAVIFAGLASLTGGSQADIQTALELGAAVGARSYSKDFELEADALGTVIAYYAGYDPMRGAEYFARLPDPGNRFLGTHPPNAARVETVRRTLAAIR</sequence>
<keyword evidence="7" id="KW-0732">Signal</keyword>
<reference evidence="9 10" key="1">
    <citation type="submission" date="2013-04" db="EMBL/GenBank/DDBJ databases">
        <title>Oceanicola sp. 22II1-22F33 Genome Sequencing.</title>
        <authorList>
            <person name="Lai Q."/>
            <person name="Li G."/>
            <person name="Shao Z."/>
        </authorList>
    </citation>
    <scope>NUCLEOTIDE SEQUENCE [LARGE SCALE GENOMIC DNA]</scope>
    <source>
        <strain evidence="9 10">22II1-22F33</strain>
    </source>
</reference>
<dbReference type="AlphaFoldDB" id="A0A225NBE3"/>
<evidence type="ECO:0000256" key="1">
    <source>
        <dbReference type="ARBA" id="ARBA00022670"/>
    </source>
</evidence>
<dbReference type="GO" id="GO:0046872">
    <property type="term" value="F:metal ion binding"/>
    <property type="evidence" value="ECO:0007669"/>
    <property type="project" value="UniProtKB-KW"/>
</dbReference>
<comment type="similarity">
    <text evidence="6">Belongs to the peptidase M48 family.</text>
</comment>
<dbReference type="RefSeq" id="WP_088652668.1">
    <property type="nucleotide sequence ID" value="NZ_AQQR01000025.1"/>
</dbReference>
<evidence type="ECO:0000256" key="2">
    <source>
        <dbReference type="ARBA" id="ARBA00022723"/>
    </source>
</evidence>
<comment type="cofactor">
    <cofactor evidence="6">
        <name>Zn(2+)</name>
        <dbReference type="ChEBI" id="CHEBI:29105"/>
    </cofactor>
    <text evidence="6">Binds 1 zinc ion per subunit.</text>
</comment>
<evidence type="ECO:0000313" key="10">
    <source>
        <dbReference type="Proteomes" id="UP000215377"/>
    </source>
</evidence>
<evidence type="ECO:0000256" key="4">
    <source>
        <dbReference type="ARBA" id="ARBA00022833"/>
    </source>
</evidence>
<dbReference type="InterPro" id="IPR051156">
    <property type="entry name" value="Mito/Outer_Membr_Metalloprot"/>
</dbReference>